<dbReference type="Proteomes" id="UP001054857">
    <property type="component" value="Unassembled WGS sequence"/>
</dbReference>
<keyword evidence="2" id="KW-1133">Transmembrane helix</keyword>
<organism evidence="3 4">
    <name type="scientific">Astrephomene gubernaculifera</name>
    <dbReference type="NCBI Taxonomy" id="47775"/>
    <lineage>
        <taxon>Eukaryota</taxon>
        <taxon>Viridiplantae</taxon>
        <taxon>Chlorophyta</taxon>
        <taxon>core chlorophytes</taxon>
        <taxon>Chlorophyceae</taxon>
        <taxon>CS clade</taxon>
        <taxon>Chlamydomonadales</taxon>
        <taxon>Astrephomenaceae</taxon>
        <taxon>Astrephomene</taxon>
    </lineage>
</organism>
<accession>A0AAD3HU28</accession>
<feature type="non-terminal residue" evidence="3">
    <location>
        <position position="129"/>
    </location>
</feature>
<protein>
    <submittedName>
        <fullName evidence="3">Uncharacterized protein</fullName>
    </submittedName>
</protein>
<gene>
    <name evidence="3" type="ORF">Agub_g15231</name>
</gene>
<evidence type="ECO:0000313" key="4">
    <source>
        <dbReference type="Proteomes" id="UP001054857"/>
    </source>
</evidence>
<feature type="compositionally biased region" description="Basic residues" evidence="1">
    <location>
        <begin position="40"/>
        <end position="49"/>
    </location>
</feature>
<reference evidence="3 4" key="1">
    <citation type="journal article" date="2021" name="Sci. Rep.">
        <title>Genome sequencing of the multicellular alga Astrephomene provides insights into convergent evolution of germ-soma differentiation.</title>
        <authorList>
            <person name="Yamashita S."/>
            <person name="Yamamoto K."/>
            <person name="Matsuzaki R."/>
            <person name="Suzuki S."/>
            <person name="Yamaguchi H."/>
            <person name="Hirooka S."/>
            <person name="Minakuchi Y."/>
            <person name="Miyagishima S."/>
            <person name="Kawachi M."/>
            <person name="Toyoda A."/>
            <person name="Nozaki H."/>
        </authorList>
    </citation>
    <scope>NUCLEOTIDE SEQUENCE [LARGE SCALE GENOMIC DNA]</scope>
    <source>
        <strain evidence="3 4">NIES-4017</strain>
    </source>
</reference>
<name>A0AAD3HU28_9CHLO</name>
<evidence type="ECO:0000256" key="1">
    <source>
        <dbReference type="SAM" id="MobiDB-lite"/>
    </source>
</evidence>
<keyword evidence="2" id="KW-0472">Membrane</keyword>
<proteinExistence type="predicted"/>
<keyword evidence="2" id="KW-0812">Transmembrane</keyword>
<evidence type="ECO:0000256" key="2">
    <source>
        <dbReference type="SAM" id="Phobius"/>
    </source>
</evidence>
<dbReference type="EMBL" id="BMAR01000068">
    <property type="protein sequence ID" value="GFR52640.1"/>
    <property type="molecule type" value="Genomic_DNA"/>
</dbReference>
<feature type="transmembrane region" description="Helical" evidence="2">
    <location>
        <begin position="52"/>
        <end position="75"/>
    </location>
</feature>
<feature type="compositionally biased region" description="Basic residues" evidence="1">
    <location>
        <begin position="93"/>
        <end position="102"/>
    </location>
</feature>
<feature type="region of interest" description="Disordered" evidence="1">
    <location>
        <begin position="1"/>
        <end position="50"/>
    </location>
</feature>
<comment type="caution">
    <text evidence="3">The sequence shown here is derived from an EMBL/GenBank/DDBJ whole genome shotgun (WGS) entry which is preliminary data.</text>
</comment>
<evidence type="ECO:0000313" key="3">
    <source>
        <dbReference type="EMBL" id="GFR52640.1"/>
    </source>
</evidence>
<sequence>RFGASQPPSGYPSLDGTAAWDNVSVADTEPLPGAPSDRRGGRRGGRRRNGGLLGLVRHVVGFVGVSVLSGAAMALGAAAVNTGLDEQEAAQRARSRGPKRVGRGGGGDMIPQSTLQQLRSPDLLALGRG</sequence>
<dbReference type="AlphaFoldDB" id="A0AAD3HU28"/>
<feature type="region of interest" description="Disordered" evidence="1">
    <location>
        <begin position="86"/>
        <end position="129"/>
    </location>
</feature>
<keyword evidence="4" id="KW-1185">Reference proteome</keyword>